<sequence>MNFFEEQDRAKRQTCRLLGLLVIAVVFLIGAALLLAAGALALFDWGATARGEPFFWRLDSGRALWLTLLIVVVVVVGAFYKSRQLRGGGAVVAARLGGVAIGTQTQDPAERRALNVVEEMALAAGMPVPMVYVLPDDSINAFAAGHSLHNAVIGITTGAIRHLNRAELQGVVAHEFSHILHGDMRLNMRLVSLLHGINLLDQLGRQFLRGNIFMAAFGMVLALAGSAGVMCSRAIKAAVSRQREFLADAAAVQFTRDPGGIAGALKKIGGVLGGSALEAQEAEAFSHLYFGDALQERRFGAWFATHPPLYERIRRVEPHWDGVFTVIDPGAERPVEAPSAQPPPAADQALSALSLVGLSAAVDDLIGAIGQPQQAHLAEAQAILAELDPALQTAAHDPTQVAALVFGLLLSCDANARERQLRFLRDRQPAAERLYRETLATKLTALEGRFRLPLIELAMPTIKQFALSEHIVFVETLQRLLAEAGHEDIMEWALGRIVYQSVVGAEPAQARYTLEQSAGEAGLLISAIAYAGQASDTAAQAAYTAAVRALPGDFPALVERKCLGAAVLDAALAKLIMLKPLQKPLLLKGLARCIEHDGWVAVTQLELLRAVADTLDCPMPPLAKSLQV</sequence>
<keyword evidence="9" id="KW-0482">Metalloprotease</keyword>
<protein>
    <recommendedName>
        <fullName evidence="12">Peptidase M48 domain-containing protein</fullName>
    </recommendedName>
</protein>
<dbReference type="Gene3D" id="3.30.2010.10">
    <property type="entry name" value="Metalloproteases ('zincins'), catalytic domain"/>
    <property type="match status" value="1"/>
</dbReference>
<evidence type="ECO:0000256" key="9">
    <source>
        <dbReference type="ARBA" id="ARBA00023049"/>
    </source>
</evidence>
<organism evidence="13 14">
    <name type="scientific">Alkalilimnicola ehrlichii</name>
    <dbReference type="NCBI Taxonomy" id="351052"/>
    <lineage>
        <taxon>Bacteria</taxon>
        <taxon>Pseudomonadati</taxon>
        <taxon>Pseudomonadota</taxon>
        <taxon>Gammaproteobacteria</taxon>
        <taxon>Chromatiales</taxon>
        <taxon>Ectothiorhodospiraceae</taxon>
        <taxon>Alkalilimnicola</taxon>
    </lineage>
</organism>
<accession>A0A3E0WR24</accession>
<dbReference type="PANTHER" id="PTHR43221:SF2">
    <property type="entry name" value="PROTEASE HTPX HOMOLOG"/>
    <property type="match status" value="1"/>
</dbReference>
<dbReference type="GO" id="GO:0046872">
    <property type="term" value="F:metal ion binding"/>
    <property type="evidence" value="ECO:0007669"/>
    <property type="project" value="UniProtKB-KW"/>
</dbReference>
<evidence type="ECO:0000256" key="11">
    <source>
        <dbReference type="SAM" id="Phobius"/>
    </source>
</evidence>
<dbReference type="GO" id="GO:0006508">
    <property type="term" value="P:proteolysis"/>
    <property type="evidence" value="ECO:0007669"/>
    <property type="project" value="UniProtKB-KW"/>
</dbReference>
<feature type="transmembrane region" description="Helical" evidence="11">
    <location>
        <begin position="212"/>
        <end position="235"/>
    </location>
</feature>
<feature type="domain" description="Peptidase M48" evidence="12">
    <location>
        <begin position="115"/>
        <end position="317"/>
    </location>
</feature>
<evidence type="ECO:0000259" key="12">
    <source>
        <dbReference type="Pfam" id="PF01435"/>
    </source>
</evidence>
<evidence type="ECO:0000313" key="14">
    <source>
        <dbReference type="Proteomes" id="UP000256763"/>
    </source>
</evidence>
<dbReference type="InterPro" id="IPR050083">
    <property type="entry name" value="HtpX_protease"/>
</dbReference>
<gene>
    <name evidence="13" type="ORF">CAL65_13120</name>
</gene>
<evidence type="ECO:0000313" key="13">
    <source>
        <dbReference type="EMBL" id="RFA35414.1"/>
    </source>
</evidence>
<evidence type="ECO:0000256" key="1">
    <source>
        <dbReference type="ARBA" id="ARBA00001947"/>
    </source>
</evidence>
<keyword evidence="10 11" id="KW-0472">Membrane</keyword>
<dbReference type="GO" id="GO:0004222">
    <property type="term" value="F:metalloendopeptidase activity"/>
    <property type="evidence" value="ECO:0007669"/>
    <property type="project" value="InterPro"/>
</dbReference>
<evidence type="ECO:0000256" key="7">
    <source>
        <dbReference type="ARBA" id="ARBA00022833"/>
    </source>
</evidence>
<feature type="transmembrane region" description="Helical" evidence="11">
    <location>
        <begin position="17"/>
        <end position="43"/>
    </location>
</feature>
<evidence type="ECO:0000256" key="5">
    <source>
        <dbReference type="ARBA" id="ARBA00022723"/>
    </source>
</evidence>
<dbReference type="AlphaFoldDB" id="A0A3E0WR24"/>
<dbReference type="InterPro" id="IPR001915">
    <property type="entry name" value="Peptidase_M48"/>
</dbReference>
<reference evidence="14" key="1">
    <citation type="submission" date="2017-05" db="EMBL/GenBank/DDBJ databases">
        <authorList>
            <person name="Sharma S."/>
            <person name="Sidhu C."/>
            <person name="Pinnaka A.K."/>
        </authorList>
    </citation>
    <scope>NUCLEOTIDE SEQUENCE [LARGE SCALE GENOMIC DNA]</scope>
    <source>
        <strain evidence="14">AK93</strain>
    </source>
</reference>
<dbReference type="PANTHER" id="PTHR43221">
    <property type="entry name" value="PROTEASE HTPX"/>
    <property type="match status" value="1"/>
</dbReference>
<dbReference type="Pfam" id="PF01435">
    <property type="entry name" value="Peptidase_M48"/>
    <property type="match status" value="1"/>
</dbReference>
<name>A0A3E0WR24_9GAMM</name>
<evidence type="ECO:0000256" key="6">
    <source>
        <dbReference type="ARBA" id="ARBA00022801"/>
    </source>
</evidence>
<evidence type="ECO:0000256" key="3">
    <source>
        <dbReference type="ARBA" id="ARBA00022670"/>
    </source>
</evidence>
<evidence type="ECO:0000256" key="2">
    <source>
        <dbReference type="ARBA" id="ARBA00022475"/>
    </source>
</evidence>
<dbReference type="EMBL" id="NFZW01000012">
    <property type="protein sequence ID" value="RFA35414.1"/>
    <property type="molecule type" value="Genomic_DNA"/>
</dbReference>
<evidence type="ECO:0000256" key="4">
    <source>
        <dbReference type="ARBA" id="ARBA00022692"/>
    </source>
</evidence>
<dbReference type="Proteomes" id="UP000256763">
    <property type="component" value="Unassembled WGS sequence"/>
</dbReference>
<dbReference type="OrthoDB" id="15218at2"/>
<keyword evidence="4 11" id="KW-0812">Transmembrane</keyword>
<keyword evidence="8 11" id="KW-1133">Transmembrane helix</keyword>
<evidence type="ECO:0000256" key="10">
    <source>
        <dbReference type="ARBA" id="ARBA00023136"/>
    </source>
</evidence>
<evidence type="ECO:0000256" key="8">
    <source>
        <dbReference type="ARBA" id="ARBA00022989"/>
    </source>
</evidence>
<keyword evidence="5" id="KW-0479">Metal-binding</keyword>
<keyword evidence="2" id="KW-1003">Cell membrane</keyword>
<dbReference type="RefSeq" id="WP_116303132.1">
    <property type="nucleotide sequence ID" value="NZ_NFZV01000017.1"/>
</dbReference>
<keyword evidence="3" id="KW-0645">Protease</keyword>
<comment type="caution">
    <text evidence="13">The sequence shown here is derived from an EMBL/GenBank/DDBJ whole genome shotgun (WGS) entry which is preliminary data.</text>
</comment>
<feature type="transmembrane region" description="Helical" evidence="11">
    <location>
        <begin position="63"/>
        <end position="80"/>
    </location>
</feature>
<comment type="cofactor">
    <cofactor evidence="1">
        <name>Zn(2+)</name>
        <dbReference type="ChEBI" id="CHEBI:29105"/>
    </cofactor>
</comment>
<keyword evidence="14" id="KW-1185">Reference proteome</keyword>
<proteinExistence type="predicted"/>
<keyword evidence="7" id="KW-0862">Zinc</keyword>
<dbReference type="CDD" id="cd07340">
    <property type="entry name" value="M48B_Htpx_like"/>
    <property type="match status" value="1"/>
</dbReference>
<keyword evidence="6" id="KW-0378">Hydrolase</keyword>